<dbReference type="PROSITE" id="PS50072">
    <property type="entry name" value="CSA_PPIASE_2"/>
    <property type="match status" value="1"/>
</dbReference>
<dbReference type="PRINTS" id="PR00153">
    <property type="entry name" value="CSAPPISMRASE"/>
</dbReference>
<reference evidence="8" key="1">
    <citation type="journal article" date="2012" name="PLoS Genet.">
        <title>The genomes of the fungal plant pathogens Cladosporium fulvum and Dothistroma septosporum reveal adaptation to different hosts and lifestyles but also signatures of common ancestry.</title>
        <authorList>
            <person name="de Wit P.J.G.M."/>
            <person name="van der Burgt A."/>
            <person name="Oekmen B."/>
            <person name="Stergiopoulos I."/>
            <person name="Abd-Elsalam K.A."/>
            <person name="Aerts A.L."/>
            <person name="Bahkali A.H."/>
            <person name="Beenen H.G."/>
            <person name="Chettri P."/>
            <person name="Cox M.P."/>
            <person name="Datema E."/>
            <person name="de Vries R.P."/>
            <person name="Dhillon B."/>
            <person name="Ganley A.R."/>
            <person name="Griffiths S.A."/>
            <person name="Guo Y."/>
            <person name="Hamelin R.C."/>
            <person name="Henrissat B."/>
            <person name="Kabir M.S."/>
            <person name="Jashni M.K."/>
            <person name="Kema G."/>
            <person name="Klaubauf S."/>
            <person name="Lapidus A."/>
            <person name="Levasseur A."/>
            <person name="Lindquist E."/>
            <person name="Mehrabi R."/>
            <person name="Ohm R.A."/>
            <person name="Owen T.J."/>
            <person name="Salamov A."/>
            <person name="Schwelm A."/>
            <person name="Schijlen E."/>
            <person name="Sun H."/>
            <person name="van den Burg H.A."/>
            <person name="van Ham R.C.H.J."/>
            <person name="Zhang S."/>
            <person name="Goodwin S.B."/>
            <person name="Grigoriev I.V."/>
            <person name="Collemare J."/>
            <person name="Bradshaw R.E."/>
        </authorList>
    </citation>
    <scope>NUCLEOTIDE SEQUENCE [LARGE SCALE GENOMIC DNA]</scope>
    <source>
        <strain evidence="8">NZE10 / CBS 128990</strain>
    </source>
</reference>
<dbReference type="GO" id="GO:0003755">
    <property type="term" value="F:peptidyl-prolyl cis-trans isomerase activity"/>
    <property type="evidence" value="ECO:0007669"/>
    <property type="project" value="UniProtKB-KW"/>
</dbReference>
<evidence type="ECO:0000256" key="5">
    <source>
        <dbReference type="SAM" id="MobiDB-lite"/>
    </source>
</evidence>
<dbReference type="PROSITE" id="PS00170">
    <property type="entry name" value="CSA_PPIASE_1"/>
    <property type="match status" value="1"/>
</dbReference>
<dbReference type="GO" id="GO:0006457">
    <property type="term" value="P:protein folding"/>
    <property type="evidence" value="ECO:0007669"/>
    <property type="project" value="InterPro"/>
</dbReference>
<accession>N1PE25</accession>
<dbReference type="EC" id="5.2.1.8" evidence="2"/>
<evidence type="ECO:0000259" key="6">
    <source>
        <dbReference type="PROSITE" id="PS50072"/>
    </source>
</evidence>
<comment type="catalytic activity">
    <reaction evidence="1">
        <text>[protein]-peptidylproline (omega=180) = [protein]-peptidylproline (omega=0)</text>
        <dbReference type="Rhea" id="RHEA:16237"/>
        <dbReference type="Rhea" id="RHEA-COMP:10747"/>
        <dbReference type="Rhea" id="RHEA-COMP:10748"/>
        <dbReference type="ChEBI" id="CHEBI:83833"/>
        <dbReference type="ChEBI" id="CHEBI:83834"/>
        <dbReference type="EC" id="5.2.1.8"/>
    </reaction>
</comment>
<dbReference type="PANTHER" id="PTHR11071">
    <property type="entry name" value="PEPTIDYL-PROLYL CIS-TRANS ISOMERASE"/>
    <property type="match status" value="1"/>
</dbReference>
<dbReference type="FunFam" id="2.40.100.10:FF:000025">
    <property type="entry name" value="Peptidyl-prolyl cis-trans isomerase CYP19-2"/>
    <property type="match status" value="1"/>
</dbReference>
<dbReference type="GO" id="GO:0016018">
    <property type="term" value="F:cyclosporin A binding"/>
    <property type="evidence" value="ECO:0007669"/>
    <property type="project" value="TreeGrafter"/>
</dbReference>
<name>N1PE25_DOTSN</name>
<evidence type="ECO:0000256" key="4">
    <source>
        <dbReference type="ARBA" id="ARBA00023235"/>
    </source>
</evidence>
<keyword evidence="3" id="KW-0697">Rotamase</keyword>
<evidence type="ECO:0000256" key="3">
    <source>
        <dbReference type="ARBA" id="ARBA00023110"/>
    </source>
</evidence>
<dbReference type="eggNOG" id="KOG0546">
    <property type="taxonomic scope" value="Eukaryota"/>
</dbReference>
<feature type="domain" description="PPIase cyclophilin-type" evidence="6">
    <location>
        <begin position="9"/>
        <end position="168"/>
    </location>
</feature>
<dbReference type="STRING" id="675120.N1PE25"/>
<dbReference type="SUPFAM" id="SSF50891">
    <property type="entry name" value="Cyclophilin-like"/>
    <property type="match status" value="1"/>
</dbReference>
<evidence type="ECO:0000313" key="8">
    <source>
        <dbReference type="Proteomes" id="UP000016933"/>
    </source>
</evidence>
<sequence>MTTNRPRVFLDVSIGQEPAGRLTIELFSDKAPKTCENFRQLCTGEHDGLSYAQVPFHRVIDEFMVQGGDIDKGDGTGTKSIYGGEFEDEDLDWREMDAAGLVCSANRGKNTNGSQFFLTLEACPHLNEKHTIFGRLVSGEDTLSRIAKVSVDKDDRPVEPVLVSKCGELERKNRAKRDSQQENIAPVHVDDRGRRRRSGQDVISENEMDSPPPPDKARRSRRQSDNMIDEGKRGRPRLRSVSRSPSHGIEEEMEDVSDHSPAKMHKRKRSPCPSRHLDQRDEEATFERRRRSLPNQYKNDQDRRTADEDRYRPSPRRDGHNYPGRQRGEDRYRPSRDRYDDHGRLGEDGRLGIGGSDHDPPVKFKGRGVMKYREPGRL</sequence>
<keyword evidence="4" id="KW-0413">Isomerase</keyword>
<dbReference type="OrthoDB" id="407558at2759"/>
<organism evidence="7 8">
    <name type="scientific">Dothistroma septosporum (strain NZE10 / CBS 128990)</name>
    <name type="common">Red band needle blight fungus</name>
    <name type="synonym">Mycosphaerella pini</name>
    <dbReference type="NCBI Taxonomy" id="675120"/>
    <lineage>
        <taxon>Eukaryota</taxon>
        <taxon>Fungi</taxon>
        <taxon>Dikarya</taxon>
        <taxon>Ascomycota</taxon>
        <taxon>Pezizomycotina</taxon>
        <taxon>Dothideomycetes</taxon>
        <taxon>Dothideomycetidae</taxon>
        <taxon>Mycosphaerellales</taxon>
        <taxon>Mycosphaerellaceae</taxon>
        <taxon>Dothistroma</taxon>
    </lineage>
</organism>
<dbReference type="GO" id="GO:0005737">
    <property type="term" value="C:cytoplasm"/>
    <property type="evidence" value="ECO:0007669"/>
    <property type="project" value="TreeGrafter"/>
</dbReference>
<dbReference type="AlphaFoldDB" id="N1PE25"/>
<dbReference type="HOGENOM" id="CLU_012062_33_1_1"/>
<dbReference type="Proteomes" id="UP000016933">
    <property type="component" value="Unassembled WGS sequence"/>
</dbReference>
<dbReference type="InterPro" id="IPR020892">
    <property type="entry name" value="Cyclophilin-type_PPIase_CS"/>
</dbReference>
<protein>
    <recommendedName>
        <fullName evidence="2">peptidylprolyl isomerase</fullName>
        <ecNumber evidence="2">5.2.1.8</ecNumber>
    </recommendedName>
</protein>
<reference evidence="7 8" key="2">
    <citation type="journal article" date="2012" name="PLoS Pathog.">
        <title>Diverse lifestyles and strategies of plant pathogenesis encoded in the genomes of eighteen Dothideomycetes fungi.</title>
        <authorList>
            <person name="Ohm R.A."/>
            <person name="Feau N."/>
            <person name="Henrissat B."/>
            <person name="Schoch C.L."/>
            <person name="Horwitz B.A."/>
            <person name="Barry K.W."/>
            <person name="Condon B.J."/>
            <person name="Copeland A.C."/>
            <person name="Dhillon B."/>
            <person name="Glaser F."/>
            <person name="Hesse C.N."/>
            <person name="Kosti I."/>
            <person name="LaButti K."/>
            <person name="Lindquist E.A."/>
            <person name="Lucas S."/>
            <person name="Salamov A.A."/>
            <person name="Bradshaw R.E."/>
            <person name="Ciuffetti L."/>
            <person name="Hamelin R.C."/>
            <person name="Kema G.H.J."/>
            <person name="Lawrence C."/>
            <person name="Scott J.A."/>
            <person name="Spatafora J.W."/>
            <person name="Turgeon B.G."/>
            <person name="de Wit P.J.G.M."/>
            <person name="Zhong S."/>
            <person name="Goodwin S.B."/>
            <person name="Grigoriev I.V."/>
        </authorList>
    </citation>
    <scope>NUCLEOTIDE SEQUENCE [LARGE SCALE GENOMIC DNA]</scope>
    <source>
        <strain evidence="8">NZE10 / CBS 128990</strain>
    </source>
</reference>
<feature type="region of interest" description="Disordered" evidence="5">
    <location>
        <begin position="170"/>
        <end position="378"/>
    </location>
</feature>
<dbReference type="Pfam" id="PF00160">
    <property type="entry name" value="Pro_isomerase"/>
    <property type="match status" value="1"/>
</dbReference>
<dbReference type="InterPro" id="IPR029000">
    <property type="entry name" value="Cyclophilin-like_dom_sf"/>
</dbReference>
<dbReference type="InterPro" id="IPR002130">
    <property type="entry name" value="Cyclophilin-type_PPIase_dom"/>
</dbReference>
<evidence type="ECO:0000256" key="1">
    <source>
        <dbReference type="ARBA" id="ARBA00000971"/>
    </source>
</evidence>
<evidence type="ECO:0000313" key="7">
    <source>
        <dbReference type="EMBL" id="EME38435.1"/>
    </source>
</evidence>
<feature type="compositionally biased region" description="Basic and acidic residues" evidence="5">
    <location>
        <begin position="275"/>
        <end position="287"/>
    </location>
</feature>
<dbReference type="PANTHER" id="PTHR11071:SF561">
    <property type="entry name" value="PEPTIDYL-PROLYL CIS-TRANS ISOMERASE D-RELATED"/>
    <property type="match status" value="1"/>
</dbReference>
<feature type="compositionally biased region" description="Basic and acidic residues" evidence="5">
    <location>
        <begin position="170"/>
        <end position="180"/>
    </location>
</feature>
<proteinExistence type="predicted"/>
<evidence type="ECO:0000256" key="2">
    <source>
        <dbReference type="ARBA" id="ARBA00013194"/>
    </source>
</evidence>
<keyword evidence="8" id="KW-1185">Reference proteome</keyword>
<dbReference type="OMA" id="FRYRHTK"/>
<feature type="compositionally biased region" description="Basic and acidic residues" evidence="5">
    <location>
        <begin position="299"/>
        <end position="362"/>
    </location>
</feature>
<dbReference type="EMBL" id="KB446547">
    <property type="protein sequence ID" value="EME38435.1"/>
    <property type="molecule type" value="Genomic_DNA"/>
</dbReference>
<gene>
    <name evidence="7" type="ORF">DOTSEDRAFT_75836</name>
</gene>
<dbReference type="Gene3D" id="2.40.100.10">
    <property type="entry name" value="Cyclophilin-like"/>
    <property type="match status" value="1"/>
</dbReference>